<accession>A0A0D0DU21</accession>
<dbReference type="Pfam" id="PF26138">
    <property type="entry name" value="DUF8040"/>
    <property type="match status" value="1"/>
</dbReference>
<feature type="domain" description="DUF8040" evidence="1">
    <location>
        <begin position="1"/>
        <end position="41"/>
    </location>
</feature>
<dbReference type="InterPro" id="IPR058353">
    <property type="entry name" value="DUF8040"/>
</dbReference>
<evidence type="ECO:0000313" key="2">
    <source>
        <dbReference type="EMBL" id="KIK97643.1"/>
    </source>
</evidence>
<protein>
    <recommendedName>
        <fullName evidence="1">DUF8040 domain-containing protein</fullName>
    </recommendedName>
</protein>
<evidence type="ECO:0000313" key="3">
    <source>
        <dbReference type="Proteomes" id="UP000054538"/>
    </source>
</evidence>
<gene>
    <name evidence="2" type="ORF">PAXRUDRAFT_91971</name>
</gene>
<dbReference type="OrthoDB" id="2655351at2759"/>
<keyword evidence="3" id="KW-1185">Reference proteome</keyword>
<feature type="non-terminal residue" evidence="2">
    <location>
        <position position="121"/>
    </location>
</feature>
<dbReference type="STRING" id="930991.A0A0D0DU21"/>
<feature type="non-terminal residue" evidence="2">
    <location>
        <position position="1"/>
    </location>
</feature>
<reference evidence="3" key="2">
    <citation type="submission" date="2015-01" db="EMBL/GenBank/DDBJ databases">
        <title>Evolutionary Origins and Diversification of the Mycorrhizal Mutualists.</title>
        <authorList>
            <consortium name="DOE Joint Genome Institute"/>
            <consortium name="Mycorrhizal Genomics Consortium"/>
            <person name="Kohler A."/>
            <person name="Kuo A."/>
            <person name="Nagy L.G."/>
            <person name="Floudas D."/>
            <person name="Copeland A."/>
            <person name="Barry K.W."/>
            <person name="Cichocki N."/>
            <person name="Veneault-Fourrey C."/>
            <person name="LaButti K."/>
            <person name="Lindquist E.A."/>
            <person name="Lipzen A."/>
            <person name="Lundell T."/>
            <person name="Morin E."/>
            <person name="Murat C."/>
            <person name="Riley R."/>
            <person name="Ohm R."/>
            <person name="Sun H."/>
            <person name="Tunlid A."/>
            <person name="Henrissat B."/>
            <person name="Grigoriev I.V."/>
            <person name="Hibbett D.S."/>
            <person name="Martin F."/>
        </authorList>
    </citation>
    <scope>NUCLEOTIDE SEQUENCE [LARGE SCALE GENOMIC DNA]</scope>
    <source>
        <strain evidence="3">Ve08.2h10</strain>
    </source>
</reference>
<organism evidence="2 3">
    <name type="scientific">Paxillus rubicundulus Ve08.2h10</name>
    <dbReference type="NCBI Taxonomy" id="930991"/>
    <lineage>
        <taxon>Eukaryota</taxon>
        <taxon>Fungi</taxon>
        <taxon>Dikarya</taxon>
        <taxon>Basidiomycota</taxon>
        <taxon>Agaricomycotina</taxon>
        <taxon>Agaricomycetes</taxon>
        <taxon>Agaricomycetidae</taxon>
        <taxon>Boletales</taxon>
        <taxon>Paxilineae</taxon>
        <taxon>Paxillaceae</taxon>
        <taxon>Paxillus</taxon>
    </lineage>
</organism>
<reference evidence="2 3" key="1">
    <citation type="submission" date="2014-04" db="EMBL/GenBank/DDBJ databases">
        <authorList>
            <consortium name="DOE Joint Genome Institute"/>
            <person name="Kuo A."/>
            <person name="Kohler A."/>
            <person name="Jargeat P."/>
            <person name="Nagy L.G."/>
            <person name="Floudas D."/>
            <person name="Copeland A."/>
            <person name="Barry K.W."/>
            <person name="Cichocki N."/>
            <person name="Veneault-Fourrey C."/>
            <person name="LaButti K."/>
            <person name="Lindquist E.A."/>
            <person name="Lipzen A."/>
            <person name="Lundell T."/>
            <person name="Morin E."/>
            <person name="Murat C."/>
            <person name="Sun H."/>
            <person name="Tunlid A."/>
            <person name="Henrissat B."/>
            <person name="Grigoriev I.V."/>
            <person name="Hibbett D.S."/>
            <person name="Martin F."/>
            <person name="Nordberg H.P."/>
            <person name="Cantor M.N."/>
            <person name="Hua S.X."/>
        </authorList>
    </citation>
    <scope>NUCLEOTIDE SEQUENCE [LARGE SCALE GENOMIC DNA]</scope>
    <source>
        <strain evidence="2 3">Ve08.2h10</strain>
    </source>
</reference>
<evidence type="ECO:0000259" key="1">
    <source>
        <dbReference type="Pfam" id="PF26138"/>
    </source>
</evidence>
<dbReference type="Proteomes" id="UP000054538">
    <property type="component" value="Unassembled WGS sequence"/>
</dbReference>
<dbReference type="EMBL" id="KN824927">
    <property type="protein sequence ID" value="KIK97643.1"/>
    <property type="molecule type" value="Genomic_DNA"/>
</dbReference>
<dbReference type="InParanoid" id="A0A0D0DU21"/>
<dbReference type="AlphaFoldDB" id="A0A0D0DU21"/>
<name>A0A0D0DU21_9AGAM</name>
<proteinExistence type="predicted"/>
<sequence>VEEQLGIFLYTCVTGLSSCHVGERFQHPPDTVTRYFKQLLFLFSSSLFYTTQVQLPTNKTPISAMILDYPCFCLFDQCIGAVDSIHIHISPSLSEHNTMCNHKGFLSQNCLFICNINFCLH</sequence>
<dbReference type="HOGENOM" id="CLU_040082_6_1_1"/>